<evidence type="ECO:0000313" key="3">
    <source>
        <dbReference type="Proteomes" id="UP000199004"/>
    </source>
</evidence>
<dbReference type="AlphaFoldDB" id="A0A1H0BWB1"/>
<gene>
    <name evidence="2" type="ORF">SAMN05192576_2252</name>
</gene>
<reference evidence="2 3" key="1">
    <citation type="submission" date="2016-10" db="EMBL/GenBank/DDBJ databases">
        <authorList>
            <person name="de Groot N.N."/>
        </authorList>
    </citation>
    <scope>NUCLEOTIDE SEQUENCE [LARGE SCALE GENOMIC DNA]</scope>
    <source>
        <strain evidence="2 3">CGMCC 1.11147</strain>
    </source>
</reference>
<dbReference type="RefSeq" id="WP_091024785.1">
    <property type="nucleotide sequence ID" value="NZ_BKAE01000006.1"/>
</dbReference>
<dbReference type="STRING" id="1005944.SAMN05192576_2252"/>
<name>A0A1H0BWB1_9ACTN</name>
<proteinExistence type="predicted"/>
<sequence length="65" mass="6842">MSTTQRVLGFVAGLAAVFAVGLGLGQLVDLEEPAPVRQTPSHTPNQAPSEQPSHAPSDHDEREVP</sequence>
<dbReference type="Proteomes" id="UP000199004">
    <property type="component" value="Unassembled WGS sequence"/>
</dbReference>
<accession>A0A1H0BWB1</accession>
<evidence type="ECO:0000256" key="1">
    <source>
        <dbReference type="SAM" id="MobiDB-lite"/>
    </source>
</evidence>
<protein>
    <submittedName>
        <fullName evidence="2">Uncharacterized protein</fullName>
    </submittedName>
</protein>
<feature type="region of interest" description="Disordered" evidence="1">
    <location>
        <begin position="33"/>
        <end position="65"/>
    </location>
</feature>
<feature type="compositionally biased region" description="Basic and acidic residues" evidence="1">
    <location>
        <begin position="56"/>
        <end position="65"/>
    </location>
</feature>
<evidence type="ECO:0000313" key="2">
    <source>
        <dbReference type="EMBL" id="SDN49959.1"/>
    </source>
</evidence>
<dbReference type="EMBL" id="FNIC01000003">
    <property type="protein sequence ID" value="SDN49959.1"/>
    <property type="molecule type" value="Genomic_DNA"/>
</dbReference>
<feature type="compositionally biased region" description="Polar residues" evidence="1">
    <location>
        <begin position="38"/>
        <end position="54"/>
    </location>
</feature>
<organism evidence="2 3">
    <name type="scientific">Nocardioides szechwanensis</name>
    <dbReference type="NCBI Taxonomy" id="1005944"/>
    <lineage>
        <taxon>Bacteria</taxon>
        <taxon>Bacillati</taxon>
        <taxon>Actinomycetota</taxon>
        <taxon>Actinomycetes</taxon>
        <taxon>Propionibacteriales</taxon>
        <taxon>Nocardioidaceae</taxon>
        <taxon>Nocardioides</taxon>
    </lineage>
</organism>
<keyword evidence="3" id="KW-1185">Reference proteome</keyword>